<dbReference type="Proteomes" id="UP000243887">
    <property type="component" value="Unassembled WGS sequence"/>
</dbReference>
<dbReference type="Pfam" id="PF01551">
    <property type="entry name" value="Peptidase_M23"/>
    <property type="match status" value="2"/>
</dbReference>
<evidence type="ECO:0000259" key="2">
    <source>
        <dbReference type="Pfam" id="PF01551"/>
    </source>
</evidence>
<dbReference type="PANTHER" id="PTHR21666">
    <property type="entry name" value="PEPTIDASE-RELATED"/>
    <property type="match status" value="1"/>
</dbReference>
<name>A0A1I3QWY2_9FLAO</name>
<dbReference type="InterPro" id="IPR016047">
    <property type="entry name" value="M23ase_b-sheet_dom"/>
</dbReference>
<feature type="domain" description="M23ase beta-sheet core" evidence="2">
    <location>
        <begin position="128"/>
        <end position="162"/>
    </location>
</feature>
<dbReference type="RefSeq" id="WP_090678765.1">
    <property type="nucleotide sequence ID" value="NZ_FORU01000006.1"/>
</dbReference>
<feature type="signal peptide" evidence="1">
    <location>
        <begin position="1"/>
        <end position="18"/>
    </location>
</feature>
<feature type="chain" id="PRO_5017193139" evidence="1">
    <location>
        <begin position="19"/>
        <end position="559"/>
    </location>
</feature>
<feature type="domain" description="M23ase beta-sheet core" evidence="2">
    <location>
        <begin position="46"/>
        <end position="110"/>
    </location>
</feature>
<dbReference type="EMBL" id="FORU01000006">
    <property type="protein sequence ID" value="SFJ37647.1"/>
    <property type="molecule type" value="Genomic_DNA"/>
</dbReference>
<dbReference type="CDD" id="cd12797">
    <property type="entry name" value="M23_peptidase"/>
    <property type="match status" value="1"/>
</dbReference>
<dbReference type="Gene3D" id="2.70.70.10">
    <property type="entry name" value="Glucose Permease (Domain IIA)"/>
    <property type="match status" value="1"/>
</dbReference>
<dbReference type="OrthoDB" id="9810477at2"/>
<proteinExistence type="predicted"/>
<dbReference type="STRING" id="1150112.SAMN04487893_106134"/>
<keyword evidence="4" id="KW-1185">Reference proteome</keyword>
<dbReference type="InterPro" id="IPR011055">
    <property type="entry name" value="Dup_hybrid_motif"/>
</dbReference>
<dbReference type="GO" id="GO:0004222">
    <property type="term" value="F:metalloendopeptidase activity"/>
    <property type="evidence" value="ECO:0007669"/>
    <property type="project" value="TreeGrafter"/>
</dbReference>
<gene>
    <name evidence="3" type="ORF">SAMN04487893_106134</name>
</gene>
<keyword evidence="1" id="KW-0732">Signal</keyword>
<reference evidence="4" key="1">
    <citation type="submission" date="2016-10" db="EMBL/GenBank/DDBJ databases">
        <authorList>
            <person name="Varghese N."/>
            <person name="Submissions S."/>
        </authorList>
    </citation>
    <scope>NUCLEOTIDE SEQUENCE [LARGE SCALE GENOMIC DNA]</scope>
    <source>
        <strain evidence="4">DSM 26542</strain>
    </source>
</reference>
<evidence type="ECO:0000313" key="3">
    <source>
        <dbReference type="EMBL" id="SFJ37647.1"/>
    </source>
</evidence>
<dbReference type="InterPro" id="IPR050570">
    <property type="entry name" value="Cell_wall_metabolism_enzyme"/>
</dbReference>
<protein>
    <submittedName>
        <fullName evidence="3">Peptidase family M23</fullName>
    </submittedName>
</protein>
<accession>A0A1I3QWY2</accession>
<organism evidence="3 4">
    <name type="scientific">Myroides guanonis</name>
    <dbReference type="NCBI Taxonomy" id="1150112"/>
    <lineage>
        <taxon>Bacteria</taxon>
        <taxon>Pseudomonadati</taxon>
        <taxon>Bacteroidota</taxon>
        <taxon>Flavobacteriia</taxon>
        <taxon>Flavobacteriales</taxon>
        <taxon>Flavobacteriaceae</taxon>
        <taxon>Myroides</taxon>
    </lineage>
</organism>
<sequence>MRYLYFMLLCGLSLNAQVDIGSSFESPLRIDIIPSGTFGELRNNHFHAGLDIRTQQKTGFPIYAPFDGYVSRIKVSSFGYGKALYIDHPDGITTVYGHLEAYNGDIATFVKERHYSEQNFEIEMYPKKNELKVKKGDVIGFTGNSGGSGGPHLHYEFRDTKTQQILNPLAYGMSAFVKDTKVPIVNSVTVYAIGEGALVNQTAIPNQLTYKKRGSNLFVDPIKAKGLIGFGVNSYDESDFNYAKNGLYSIEASLNGELVYAYIFDAFSFSESRYVNAIIDYSIYTNTNQRVQKLFAEKYFPLSIIKKDRNKGLVDVKPGESYSYKIVLSDFHNNKTTIHIPIEYSPLDSKHDPKENVGTFIDSGKEYIFEKDNFVVEFPSGVFYNDFYLNMSSDERRLSLHDSSVPIHKNITITFDAKDISNINFDKAFLGRISKGKTEYYTTRKRGKKFSIRTREFGDYTLIDDLEVPVIYKPSFSEGELLTNSNRIEFYIKDDLSGIESVAGFINDKWALFDYDYKTNKIVHLFEDGIVSSGKNEVSIVVKDKVGNEAKFQTHFYIK</sequence>
<dbReference type="AlphaFoldDB" id="A0A1I3QWY2"/>
<dbReference type="PANTHER" id="PTHR21666:SF285">
    <property type="entry name" value="M23 FAMILY METALLOPEPTIDASE"/>
    <property type="match status" value="1"/>
</dbReference>
<dbReference type="SUPFAM" id="SSF51261">
    <property type="entry name" value="Duplicated hybrid motif"/>
    <property type="match status" value="1"/>
</dbReference>
<evidence type="ECO:0000313" key="4">
    <source>
        <dbReference type="Proteomes" id="UP000243887"/>
    </source>
</evidence>
<evidence type="ECO:0000256" key="1">
    <source>
        <dbReference type="SAM" id="SignalP"/>
    </source>
</evidence>